<organism evidence="1 2">
    <name type="scientific">Smallanthus sonchifolius</name>
    <dbReference type="NCBI Taxonomy" id="185202"/>
    <lineage>
        <taxon>Eukaryota</taxon>
        <taxon>Viridiplantae</taxon>
        <taxon>Streptophyta</taxon>
        <taxon>Embryophyta</taxon>
        <taxon>Tracheophyta</taxon>
        <taxon>Spermatophyta</taxon>
        <taxon>Magnoliopsida</taxon>
        <taxon>eudicotyledons</taxon>
        <taxon>Gunneridae</taxon>
        <taxon>Pentapetalae</taxon>
        <taxon>asterids</taxon>
        <taxon>campanulids</taxon>
        <taxon>Asterales</taxon>
        <taxon>Asteraceae</taxon>
        <taxon>Asteroideae</taxon>
        <taxon>Heliantheae alliance</taxon>
        <taxon>Millerieae</taxon>
        <taxon>Smallanthus</taxon>
    </lineage>
</organism>
<name>A0ACB9JMW6_9ASTR</name>
<evidence type="ECO:0000313" key="1">
    <source>
        <dbReference type="EMBL" id="KAI3821066.1"/>
    </source>
</evidence>
<dbReference type="Proteomes" id="UP001056120">
    <property type="component" value="Linkage Group LG03"/>
</dbReference>
<reference evidence="1 2" key="2">
    <citation type="journal article" date="2022" name="Mol. Ecol. Resour.">
        <title>The genomes of chicory, endive, great burdock and yacon provide insights into Asteraceae paleo-polyploidization history and plant inulin production.</title>
        <authorList>
            <person name="Fan W."/>
            <person name="Wang S."/>
            <person name="Wang H."/>
            <person name="Wang A."/>
            <person name="Jiang F."/>
            <person name="Liu H."/>
            <person name="Zhao H."/>
            <person name="Xu D."/>
            <person name="Zhang Y."/>
        </authorList>
    </citation>
    <scope>NUCLEOTIDE SEQUENCE [LARGE SCALE GENOMIC DNA]</scope>
    <source>
        <strain evidence="2">cv. Yunnan</strain>
        <tissue evidence="1">Leaves</tissue>
    </source>
</reference>
<keyword evidence="2" id="KW-1185">Reference proteome</keyword>
<reference evidence="2" key="1">
    <citation type="journal article" date="2022" name="Mol. Ecol. Resour.">
        <title>The genomes of chicory, endive, great burdock and yacon provide insights into Asteraceae palaeo-polyploidization history and plant inulin production.</title>
        <authorList>
            <person name="Fan W."/>
            <person name="Wang S."/>
            <person name="Wang H."/>
            <person name="Wang A."/>
            <person name="Jiang F."/>
            <person name="Liu H."/>
            <person name="Zhao H."/>
            <person name="Xu D."/>
            <person name="Zhang Y."/>
        </authorList>
    </citation>
    <scope>NUCLEOTIDE SEQUENCE [LARGE SCALE GENOMIC DNA]</scope>
    <source>
        <strain evidence="2">cv. Yunnan</strain>
    </source>
</reference>
<gene>
    <name evidence="1" type="ORF">L1987_08622</name>
</gene>
<sequence>MDTMEYVRLRVLLRRPCLPMRTIDWEFVDTIGARARLEEIFPLPWISMMCITGPVLRELALEFMCSFQFNPKTTNVDTPKAISFYLCNRHHTFYVPEFAGPKMQGDAFATLLIKVDVSAITLAE</sequence>
<comment type="caution">
    <text evidence="1">The sequence shown here is derived from an EMBL/GenBank/DDBJ whole genome shotgun (WGS) entry which is preliminary data.</text>
</comment>
<accession>A0ACB9JMW6</accession>
<evidence type="ECO:0000313" key="2">
    <source>
        <dbReference type="Proteomes" id="UP001056120"/>
    </source>
</evidence>
<protein>
    <submittedName>
        <fullName evidence="1">Uncharacterized protein</fullName>
    </submittedName>
</protein>
<proteinExistence type="predicted"/>
<dbReference type="EMBL" id="CM042020">
    <property type="protein sequence ID" value="KAI3821066.1"/>
    <property type="molecule type" value="Genomic_DNA"/>
</dbReference>